<evidence type="ECO:0000256" key="5">
    <source>
        <dbReference type="ARBA" id="ARBA00022989"/>
    </source>
</evidence>
<comment type="subcellular location">
    <subcellularLocation>
        <location evidence="1">Cell membrane</location>
        <topology evidence="1">Multi-pass membrane protein</topology>
    </subcellularLocation>
</comment>
<dbReference type="KEGG" id="agl:PYTT_0295"/>
<comment type="similarity">
    <text evidence="2">Belongs to the DoxX family.</text>
</comment>
<feature type="transmembrane region" description="Helical" evidence="7">
    <location>
        <begin position="123"/>
        <end position="144"/>
    </location>
</feature>
<accession>A0A1H6KMQ1</accession>
<dbReference type="STRING" id="1679444.PYTT_0295"/>
<dbReference type="PANTHER" id="PTHR33452:SF1">
    <property type="entry name" value="INNER MEMBRANE PROTEIN YPHA-RELATED"/>
    <property type="match status" value="1"/>
</dbReference>
<dbReference type="Proteomes" id="UP000176204">
    <property type="component" value="Chromosome I"/>
</dbReference>
<dbReference type="EMBL" id="LT629973">
    <property type="protein sequence ID" value="SEH73077.1"/>
    <property type="molecule type" value="Genomic_DNA"/>
</dbReference>
<dbReference type="AlphaFoldDB" id="A0A1H6KMQ1"/>
<keyword evidence="4 7" id="KW-0812">Transmembrane</keyword>
<dbReference type="GO" id="GO:0005886">
    <property type="term" value="C:plasma membrane"/>
    <property type="evidence" value="ECO:0007669"/>
    <property type="project" value="UniProtKB-SubCell"/>
</dbReference>
<evidence type="ECO:0000256" key="4">
    <source>
        <dbReference type="ARBA" id="ARBA00022692"/>
    </source>
</evidence>
<evidence type="ECO:0000256" key="3">
    <source>
        <dbReference type="ARBA" id="ARBA00022475"/>
    </source>
</evidence>
<name>A0A1H6KMQ1_9BACT</name>
<keyword evidence="9" id="KW-1185">Reference proteome</keyword>
<evidence type="ECO:0000256" key="6">
    <source>
        <dbReference type="ARBA" id="ARBA00023136"/>
    </source>
</evidence>
<evidence type="ECO:0000256" key="2">
    <source>
        <dbReference type="ARBA" id="ARBA00006679"/>
    </source>
</evidence>
<gene>
    <name evidence="8" type="ORF">PYTT_0295</name>
</gene>
<proteinExistence type="inferred from homology"/>
<protein>
    <submittedName>
        <fullName evidence="8">Doxx</fullName>
    </submittedName>
</protein>
<reference evidence="9" key="1">
    <citation type="submission" date="2016-09" db="EMBL/GenBank/DDBJ databases">
        <authorList>
            <person name="Koehorst J."/>
        </authorList>
    </citation>
    <scope>NUCLEOTIDE SEQUENCE [LARGE SCALE GENOMIC DNA]</scope>
</reference>
<keyword evidence="5 7" id="KW-1133">Transmembrane helix</keyword>
<keyword evidence="6 7" id="KW-0472">Membrane</keyword>
<sequence length="158" mass="17104">MRYMDKNASEKSCGACKLLSVPWPDTTQLGLLVLRVGIGVLMSVHGWEKLEMLLEGKGGAWLDPLGIGSTLSLFLAMSAELFCSILLIAGFLTRLAALVLIINFSVIVFVFDPSTSWNASYELGVVYLVAYVALFLTGAGKLSVDHFITGKLLKARDC</sequence>
<evidence type="ECO:0000313" key="8">
    <source>
        <dbReference type="EMBL" id="SEH73077.1"/>
    </source>
</evidence>
<dbReference type="InterPro" id="IPR051907">
    <property type="entry name" value="DoxX-like_oxidoreductase"/>
</dbReference>
<organism evidence="8 9">
    <name type="scientific">Akkermansia glycaniphila</name>
    <dbReference type="NCBI Taxonomy" id="1679444"/>
    <lineage>
        <taxon>Bacteria</taxon>
        <taxon>Pseudomonadati</taxon>
        <taxon>Verrucomicrobiota</taxon>
        <taxon>Verrucomicrobiia</taxon>
        <taxon>Verrucomicrobiales</taxon>
        <taxon>Akkermansiaceae</taxon>
        <taxon>Akkermansia</taxon>
    </lineage>
</organism>
<evidence type="ECO:0000313" key="9">
    <source>
        <dbReference type="Proteomes" id="UP000176204"/>
    </source>
</evidence>
<dbReference type="InterPro" id="IPR032808">
    <property type="entry name" value="DoxX"/>
</dbReference>
<feature type="transmembrane region" description="Helical" evidence="7">
    <location>
        <begin position="95"/>
        <end position="111"/>
    </location>
</feature>
<evidence type="ECO:0000256" key="7">
    <source>
        <dbReference type="SAM" id="Phobius"/>
    </source>
</evidence>
<dbReference type="PANTHER" id="PTHR33452">
    <property type="entry name" value="OXIDOREDUCTASE CATD-RELATED"/>
    <property type="match status" value="1"/>
</dbReference>
<dbReference type="Pfam" id="PF07681">
    <property type="entry name" value="DoxX"/>
    <property type="match status" value="1"/>
</dbReference>
<keyword evidence="3" id="KW-1003">Cell membrane</keyword>
<evidence type="ECO:0000256" key="1">
    <source>
        <dbReference type="ARBA" id="ARBA00004651"/>
    </source>
</evidence>